<dbReference type="AlphaFoldDB" id="A0A9J5YHB4"/>
<accession>A0A9J5YHB4</accession>
<evidence type="ECO:0000313" key="1">
    <source>
        <dbReference type="EMBL" id="KAG5599665.1"/>
    </source>
</evidence>
<keyword evidence="2" id="KW-1185">Reference proteome</keyword>
<comment type="caution">
    <text evidence="1">The sequence shown here is derived from an EMBL/GenBank/DDBJ whole genome shotgun (WGS) entry which is preliminary data.</text>
</comment>
<proteinExistence type="predicted"/>
<name>A0A9J5YHB4_SOLCO</name>
<protein>
    <submittedName>
        <fullName evidence="1">Uncharacterized protein</fullName>
    </submittedName>
</protein>
<dbReference type="EMBL" id="JACXVP010000006">
    <property type="protein sequence ID" value="KAG5599665.1"/>
    <property type="molecule type" value="Genomic_DNA"/>
</dbReference>
<sequence length="135" mass="15284">MSAMMGKVFWRITNNIREEKTSPPKVIVFLRIRGADKGRSKKTFGESPSTLHELRLLAKSNKTFFKIKHEIKGDRGDFREPPIGLNTLELWARLRPFGDSPNALGDPHAFFSLSFQPFCSFLPGSVHTLPQTPNT</sequence>
<gene>
    <name evidence="1" type="ORF">H5410_031035</name>
</gene>
<evidence type="ECO:0000313" key="2">
    <source>
        <dbReference type="Proteomes" id="UP000824120"/>
    </source>
</evidence>
<reference evidence="1 2" key="1">
    <citation type="submission" date="2020-09" db="EMBL/GenBank/DDBJ databases">
        <title>De no assembly of potato wild relative species, Solanum commersonii.</title>
        <authorList>
            <person name="Cho K."/>
        </authorList>
    </citation>
    <scope>NUCLEOTIDE SEQUENCE [LARGE SCALE GENOMIC DNA]</scope>
    <source>
        <strain evidence="1">LZ3.2</strain>
        <tissue evidence="1">Leaf</tissue>
    </source>
</reference>
<organism evidence="1 2">
    <name type="scientific">Solanum commersonii</name>
    <name type="common">Commerson's wild potato</name>
    <name type="synonym">Commerson's nightshade</name>
    <dbReference type="NCBI Taxonomy" id="4109"/>
    <lineage>
        <taxon>Eukaryota</taxon>
        <taxon>Viridiplantae</taxon>
        <taxon>Streptophyta</taxon>
        <taxon>Embryophyta</taxon>
        <taxon>Tracheophyta</taxon>
        <taxon>Spermatophyta</taxon>
        <taxon>Magnoliopsida</taxon>
        <taxon>eudicotyledons</taxon>
        <taxon>Gunneridae</taxon>
        <taxon>Pentapetalae</taxon>
        <taxon>asterids</taxon>
        <taxon>lamiids</taxon>
        <taxon>Solanales</taxon>
        <taxon>Solanaceae</taxon>
        <taxon>Solanoideae</taxon>
        <taxon>Solaneae</taxon>
        <taxon>Solanum</taxon>
    </lineage>
</organism>
<dbReference type="Proteomes" id="UP000824120">
    <property type="component" value="Chromosome 6"/>
</dbReference>